<organism evidence="4 5">
    <name type="scientific">Polyangium spumosum</name>
    <dbReference type="NCBI Taxonomy" id="889282"/>
    <lineage>
        <taxon>Bacteria</taxon>
        <taxon>Pseudomonadati</taxon>
        <taxon>Myxococcota</taxon>
        <taxon>Polyangia</taxon>
        <taxon>Polyangiales</taxon>
        <taxon>Polyangiaceae</taxon>
        <taxon>Polyangium</taxon>
    </lineage>
</organism>
<dbReference type="RefSeq" id="WP_153822612.1">
    <property type="nucleotide sequence ID" value="NZ_WJIE01000009.1"/>
</dbReference>
<comment type="caution">
    <text evidence="4">The sequence shown here is derived from an EMBL/GenBank/DDBJ whole genome shotgun (WGS) entry which is preliminary data.</text>
</comment>
<accession>A0A6N7Q0I3</accession>
<dbReference type="InterPro" id="IPR036034">
    <property type="entry name" value="PDZ_sf"/>
</dbReference>
<keyword evidence="2" id="KW-1133">Transmembrane helix</keyword>
<dbReference type="OrthoDB" id="341285at2"/>
<feature type="region of interest" description="Disordered" evidence="1">
    <location>
        <begin position="110"/>
        <end position="151"/>
    </location>
</feature>
<name>A0A6N7Q0I3_9BACT</name>
<evidence type="ECO:0000313" key="5">
    <source>
        <dbReference type="Proteomes" id="UP000440224"/>
    </source>
</evidence>
<feature type="compositionally biased region" description="Basic and acidic residues" evidence="1">
    <location>
        <begin position="110"/>
        <end position="123"/>
    </location>
</feature>
<dbReference type="InterPro" id="IPR001478">
    <property type="entry name" value="PDZ"/>
</dbReference>
<dbReference type="EMBL" id="WJIE01000009">
    <property type="protein sequence ID" value="MRG95794.1"/>
    <property type="molecule type" value="Genomic_DNA"/>
</dbReference>
<evidence type="ECO:0000256" key="2">
    <source>
        <dbReference type="SAM" id="Phobius"/>
    </source>
</evidence>
<dbReference type="PROSITE" id="PS50106">
    <property type="entry name" value="PDZ"/>
    <property type="match status" value="1"/>
</dbReference>
<dbReference type="SMART" id="SM00228">
    <property type="entry name" value="PDZ"/>
    <property type="match status" value="1"/>
</dbReference>
<feature type="compositionally biased region" description="Basic residues" evidence="1">
    <location>
        <begin position="124"/>
        <end position="134"/>
    </location>
</feature>
<feature type="transmembrane region" description="Helical" evidence="2">
    <location>
        <begin position="74"/>
        <end position="95"/>
    </location>
</feature>
<dbReference type="SUPFAM" id="SSF50156">
    <property type="entry name" value="PDZ domain-like"/>
    <property type="match status" value="1"/>
</dbReference>
<proteinExistence type="predicted"/>
<reference evidence="4 5" key="1">
    <citation type="submission" date="2019-10" db="EMBL/GenBank/DDBJ databases">
        <title>A soil myxobacterium in the family Polyangiaceae.</title>
        <authorList>
            <person name="Li Y."/>
            <person name="Wang J."/>
        </authorList>
    </citation>
    <scope>NUCLEOTIDE SEQUENCE [LARGE SCALE GENOMIC DNA]</scope>
    <source>
        <strain evidence="4 5">DSM 14734</strain>
    </source>
</reference>
<protein>
    <recommendedName>
        <fullName evidence="3">PDZ domain-containing protein</fullName>
    </recommendedName>
</protein>
<dbReference type="Proteomes" id="UP000440224">
    <property type="component" value="Unassembled WGS sequence"/>
</dbReference>
<evidence type="ECO:0000259" key="3">
    <source>
        <dbReference type="PROSITE" id="PS50106"/>
    </source>
</evidence>
<sequence length="291" mass="31915">MSSEPYRTPACPTCSAPHVEQAHICKLCKEPFHLESPGVEACDPCLREACRIVARAAARKPASRRHVKDALMRWVPPTLVVLTLGVLAFSTHVFVHTARRLIELRTSAERVAEHREKPQDKPRDKPRKKRHHKRDATPPAPPTPRAKISLDDESVPALTSVLAALSPEVHDPDALLARVHKLREAGLDIFLVRANLGKALFDSGADLRTRISPVHKGGRAVGVRVSRLGPDSIEALAGVQPGDVLVSVNGYGVDSPERALRGYAASREKGAAVFELLRNGRRVVLDVRWPK</sequence>
<feature type="domain" description="PDZ" evidence="3">
    <location>
        <begin position="188"/>
        <end position="255"/>
    </location>
</feature>
<gene>
    <name evidence="4" type="ORF">GF068_28325</name>
</gene>
<keyword evidence="5" id="KW-1185">Reference proteome</keyword>
<dbReference type="AlphaFoldDB" id="A0A6N7Q0I3"/>
<keyword evidence="2" id="KW-0472">Membrane</keyword>
<evidence type="ECO:0000313" key="4">
    <source>
        <dbReference type="EMBL" id="MRG95794.1"/>
    </source>
</evidence>
<dbReference type="Gene3D" id="2.30.42.10">
    <property type="match status" value="1"/>
</dbReference>
<keyword evidence="2" id="KW-0812">Transmembrane</keyword>
<evidence type="ECO:0000256" key="1">
    <source>
        <dbReference type="SAM" id="MobiDB-lite"/>
    </source>
</evidence>